<dbReference type="CDD" id="cd18186">
    <property type="entry name" value="BTB_POZ_ZBTB_KLHL-like"/>
    <property type="match status" value="1"/>
</dbReference>
<dbReference type="Proteomes" id="UP000310039">
    <property type="component" value="Unassembled WGS sequence"/>
</dbReference>
<dbReference type="Gene3D" id="3.30.710.10">
    <property type="entry name" value="Potassium Channel Kv1.1, Chain A"/>
    <property type="match status" value="1"/>
</dbReference>
<protein>
    <recommendedName>
        <fullName evidence="2">BTB domain-containing protein</fullName>
    </recommendedName>
</protein>
<dbReference type="PROSITE" id="PS50097">
    <property type="entry name" value="BTB"/>
    <property type="match status" value="1"/>
</dbReference>
<feature type="domain" description="BTB" evidence="2">
    <location>
        <begin position="33"/>
        <end position="102"/>
    </location>
</feature>
<sequence>MSTPPSKPQTGGSAGKAPSTPNRSPSSEKLYKETVKILIGPGKEAYSVHKELLCFYSDFFRAAFNGSFKEAIESQIELPDAEVSIFEAFQTWLYARTLLNAEDPMDKPDRPVYHSHPILAKLWIFGDKYQIPLLRNNVTDIMHAKVEKDNNTPVKAIKLVFENTLPGSSLREAIVTIMAHKAKLSVTDGVLGTHFAEHWTLEAAIDVMDKAASAWSSDLPLSTLPKTERCHYHVHAEGEHC</sequence>
<organism evidence="3 4">
    <name type="scientific">Aureobasidium pullulans</name>
    <name type="common">Black yeast</name>
    <name type="synonym">Pullularia pullulans</name>
    <dbReference type="NCBI Taxonomy" id="5580"/>
    <lineage>
        <taxon>Eukaryota</taxon>
        <taxon>Fungi</taxon>
        <taxon>Dikarya</taxon>
        <taxon>Ascomycota</taxon>
        <taxon>Pezizomycotina</taxon>
        <taxon>Dothideomycetes</taxon>
        <taxon>Dothideomycetidae</taxon>
        <taxon>Dothideales</taxon>
        <taxon>Saccotheciaceae</taxon>
        <taxon>Aureobasidium</taxon>
    </lineage>
</organism>
<dbReference type="PANTHER" id="PTHR47843">
    <property type="entry name" value="BTB DOMAIN-CONTAINING PROTEIN-RELATED"/>
    <property type="match status" value="1"/>
</dbReference>
<evidence type="ECO:0000259" key="2">
    <source>
        <dbReference type="PROSITE" id="PS50097"/>
    </source>
</evidence>
<evidence type="ECO:0000313" key="3">
    <source>
        <dbReference type="EMBL" id="THZ88406.1"/>
    </source>
</evidence>
<proteinExistence type="predicted"/>
<dbReference type="InterPro" id="IPR000210">
    <property type="entry name" value="BTB/POZ_dom"/>
</dbReference>
<dbReference type="AlphaFoldDB" id="A0A4V6TJH5"/>
<evidence type="ECO:0000256" key="1">
    <source>
        <dbReference type="SAM" id="MobiDB-lite"/>
    </source>
</evidence>
<gene>
    <name evidence="3" type="ORF">D6C84_00928</name>
</gene>
<feature type="compositionally biased region" description="Polar residues" evidence="1">
    <location>
        <begin position="1"/>
        <end position="11"/>
    </location>
</feature>
<dbReference type="PANTHER" id="PTHR47843:SF2">
    <property type="entry name" value="BTB DOMAIN-CONTAINING PROTEIN"/>
    <property type="match status" value="1"/>
</dbReference>
<feature type="region of interest" description="Disordered" evidence="1">
    <location>
        <begin position="1"/>
        <end position="28"/>
    </location>
</feature>
<dbReference type="InterPro" id="IPR011333">
    <property type="entry name" value="SKP1/BTB/POZ_sf"/>
</dbReference>
<accession>A0A4V6TJH5</accession>
<dbReference type="EMBL" id="QZBT01000007">
    <property type="protein sequence ID" value="THZ88406.1"/>
    <property type="molecule type" value="Genomic_DNA"/>
</dbReference>
<name>A0A4V6TJH5_AURPU</name>
<comment type="caution">
    <text evidence="3">The sequence shown here is derived from an EMBL/GenBank/DDBJ whole genome shotgun (WGS) entry which is preliminary data.</text>
</comment>
<dbReference type="SMART" id="SM00225">
    <property type="entry name" value="BTB"/>
    <property type="match status" value="1"/>
</dbReference>
<evidence type="ECO:0000313" key="4">
    <source>
        <dbReference type="Proteomes" id="UP000310039"/>
    </source>
</evidence>
<reference evidence="3 4" key="1">
    <citation type="submission" date="2018-10" db="EMBL/GenBank/DDBJ databases">
        <title>Fifty Aureobasidium pullulans genomes reveal a recombining polyextremotolerant generalist.</title>
        <authorList>
            <person name="Gostincar C."/>
            <person name="Turk M."/>
            <person name="Zajc J."/>
            <person name="Gunde-Cimerman N."/>
        </authorList>
    </citation>
    <scope>NUCLEOTIDE SEQUENCE [LARGE SCALE GENOMIC DNA]</scope>
    <source>
        <strain evidence="3 4">EXF-3403</strain>
    </source>
</reference>
<dbReference type="Pfam" id="PF00651">
    <property type="entry name" value="BTB"/>
    <property type="match status" value="1"/>
</dbReference>
<dbReference type="SUPFAM" id="SSF54695">
    <property type="entry name" value="POZ domain"/>
    <property type="match status" value="1"/>
</dbReference>